<dbReference type="RefSeq" id="WP_386145215.1">
    <property type="nucleotide sequence ID" value="NZ_JBHMCG010000202.1"/>
</dbReference>
<dbReference type="Gene3D" id="2.60.120.620">
    <property type="entry name" value="q2cbj1_9rhob like domain"/>
    <property type="match status" value="1"/>
</dbReference>
<dbReference type="Proteomes" id="UP001589710">
    <property type="component" value="Unassembled WGS sequence"/>
</dbReference>
<accession>A0ABV5RM02</accession>
<dbReference type="EMBL" id="JBHMCG010000202">
    <property type="protein sequence ID" value="MFB9578891.1"/>
    <property type="molecule type" value="Genomic_DNA"/>
</dbReference>
<name>A0ABV5RM02_9ACTN</name>
<dbReference type="Pfam" id="PF05721">
    <property type="entry name" value="PhyH"/>
    <property type="match status" value="1"/>
</dbReference>
<keyword evidence="1" id="KW-0223">Dioxygenase</keyword>
<feature type="non-terminal residue" evidence="1">
    <location>
        <position position="1"/>
    </location>
</feature>
<dbReference type="PANTHER" id="PTHR20883:SF46">
    <property type="entry name" value="PHYTANOYL-COA HYDROXYLASE"/>
    <property type="match status" value="1"/>
</dbReference>
<organism evidence="1 2">
    <name type="scientific">Streptomyces yanii</name>
    <dbReference type="NCBI Taxonomy" id="78510"/>
    <lineage>
        <taxon>Bacteria</taxon>
        <taxon>Bacillati</taxon>
        <taxon>Actinomycetota</taxon>
        <taxon>Actinomycetes</taxon>
        <taxon>Kitasatosporales</taxon>
        <taxon>Streptomycetaceae</taxon>
        <taxon>Streptomyces</taxon>
    </lineage>
</organism>
<keyword evidence="2" id="KW-1185">Reference proteome</keyword>
<protein>
    <submittedName>
        <fullName evidence="1">Phytanoyl-CoA dioxygenase family protein</fullName>
    </submittedName>
</protein>
<proteinExistence type="predicted"/>
<evidence type="ECO:0000313" key="2">
    <source>
        <dbReference type="Proteomes" id="UP001589710"/>
    </source>
</evidence>
<keyword evidence="1" id="KW-0560">Oxidoreductase</keyword>
<dbReference type="InterPro" id="IPR008775">
    <property type="entry name" value="Phytyl_CoA_dOase-like"/>
</dbReference>
<reference evidence="1 2" key="1">
    <citation type="submission" date="2024-09" db="EMBL/GenBank/DDBJ databases">
        <authorList>
            <person name="Sun Q."/>
            <person name="Mori K."/>
        </authorList>
    </citation>
    <scope>NUCLEOTIDE SEQUENCE [LARGE SCALE GENOMIC DNA]</scope>
    <source>
        <strain evidence="1 2">JCM 3331</strain>
    </source>
</reference>
<sequence length="113" mass="12015">QATVDNGCMWYVQGSHHTPIRPHRPAGTGGGAIECVCSENEPGATPVPLHPGHAIAHAGATLHYSRGNTTGSHRRAYILNYRSAAMIQVERDHGMDHGLSNNQRTVRNTGAAG</sequence>
<comment type="caution">
    <text evidence="1">The sequence shown here is derived from an EMBL/GenBank/DDBJ whole genome shotgun (WGS) entry which is preliminary data.</text>
</comment>
<dbReference type="GO" id="GO:0051213">
    <property type="term" value="F:dioxygenase activity"/>
    <property type="evidence" value="ECO:0007669"/>
    <property type="project" value="UniProtKB-KW"/>
</dbReference>
<evidence type="ECO:0000313" key="1">
    <source>
        <dbReference type="EMBL" id="MFB9578891.1"/>
    </source>
</evidence>
<dbReference type="PANTHER" id="PTHR20883">
    <property type="entry name" value="PHYTANOYL-COA DIOXYGENASE DOMAIN CONTAINING 1"/>
    <property type="match status" value="1"/>
</dbReference>
<gene>
    <name evidence="1" type="ORF">ACFFTL_43270</name>
</gene>
<dbReference type="SUPFAM" id="SSF51197">
    <property type="entry name" value="Clavaminate synthase-like"/>
    <property type="match status" value="1"/>
</dbReference>